<evidence type="ECO:0000313" key="5">
    <source>
        <dbReference type="Proteomes" id="UP001362899"/>
    </source>
</evidence>
<organism evidence="4 5">
    <name type="scientific">Starmerella bacillaris</name>
    <name type="common">Yeast</name>
    <name type="synonym">Candida zemplinina</name>
    <dbReference type="NCBI Taxonomy" id="1247836"/>
    <lineage>
        <taxon>Eukaryota</taxon>
        <taxon>Fungi</taxon>
        <taxon>Dikarya</taxon>
        <taxon>Ascomycota</taxon>
        <taxon>Saccharomycotina</taxon>
        <taxon>Dipodascomycetes</taxon>
        <taxon>Dipodascales</taxon>
        <taxon>Trichomonascaceae</taxon>
        <taxon>Starmerella</taxon>
    </lineage>
</organism>
<dbReference type="Gene3D" id="6.20.370.70">
    <property type="match status" value="1"/>
</dbReference>
<dbReference type="EMBL" id="BTGC01000003">
    <property type="protein sequence ID" value="GMM49993.1"/>
    <property type="molecule type" value="Genomic_DNA"/>
</dbReference>
<dbReference type="InterPro" id="IPR038562">
    <property type="entry name" value="Ribosomal_eL34_C_sf"/>
</dbReference>
<name>A0AAV5RGX9_STABA</name>
<evidence type="ECO:0000256" key="1">
    <source>
        <dbReference type="ARBA" id="ARBA00009875"/>
    </source>
</evidence>
<proteinExistence type="inferred from homology"/>
<dbReference type="PRINTS" id="PR01250">
    <property type="entry name" value="RIBOSOMALL34"/>
</dbReference>
<comment type="caution">
    <text evidence="4">The sequence shown here is derived from an EMBL/GenBank/DDBJ whole genome shotgun (WGS) entry which is preliminary data.</text>
</comment>
<evidence type="ECO:0000313" key="4">
    <source>
        <dbReference type="EMBL" id="GMM49993.1"/>
    </source>
</evidence>
<keyword evidence="2" id="KW-0689">Ribosomal protein</keyword>
<comment type="similarity">
    <text evidence="1">Belongs to the eukaryotic ribosomal protein eL34 family.</text>
</comment>
<evidence type="ECO:0000256" key="3">
    <source>
        <dbReference type="ARBA" id="ARBA00023274"/>
    </source>
</evidence>
<gene>
    <name evidence="4" type="ORF">DASB73_009510</name>
</gene>
<dbReference type="GO" id="GO:1990904">
    <property type="term" value="C:ribonucleoprotein complex"/>
    <property type="evidence" value="ECO:0007669"/>
    <property type="project" value="UniProtKB-KW"/>
</dbReference>
<keyword evidence="3" id="KW-0687">Ribonucleoprotein</keyword>
<dbReference type="Gene3D" id="6.20.340.10">
    <property type="match status" value="1"/>
</dbReference>
<dbReference type="AlphaFoldDB" id="A0AAV5RGX9"/>
<dbReference type="GO" id="GO:0003735">
    <property type="term" value="F:structural constituent of ribosome"/>
    <property type="evidence" value="ECO:0007669"/>
    <property type="project" value="InterPro"/>
</dbReference>
<dbReference type="PANTHER" id="PTHR10759">
    <property type="entry name" value="60S RIBOSOMAL PROTEIN L34"/>
    <property type="match status" value="1"/>
</dbReference>
<dbReference type="GO" id="GO:0005840">
    <property type="term" value="C:ribosome"/>
    <property type="evidence" value="ECO:0007669"/>
    <property type="project" value="UniProtKB-KW"/>
</dbReference>
<sequence>MAARVTYRRRNPFNTKSNNVKQVKTAGSKITVHHIGKKATAPKCGDTGVQLPGIKALRPAKYASVPRRFRTVSRAYGGHLCGAAVKDRIIRAFLVEEQKIVKRVVKEKLQLAKAAEKKQKSRK</sequence>
<protein>
    <submittedName>
        <fullName evidence="4">Ribosomal 60S subunit protein L34A</fullName>
    </submittedName>
</protein>
<keyword evidence="5" id="KW-1185">Reference proteome</keyword>
<dbReference type="Pfam" id="PF01199">
    <property type="entry name" value="Ribosomal_L34e"/>
    <property type="match status" value="1"/>
</dbReference>
<evidence type="ECO:0000256" key="2">
    <source>
        <dbReference type="ARBA" id="ARBA00022980"/>
    </source>
</evidence>
<dbReference type="Proteomes" id="UP001362899">
    <property type="component" value="Unassembled WGS sequence"/>
</dbReference>
<dbReference type="InterPro" id="IPR008195">
    <property type="entry name" value="Ribosomal_eL34"/>
</dbReference>
<accession>A0AAV5RGX9</accession>
<reference evidence="4 5" key="1">
    <citation type="journal article" date="2023" name="Elife">
        <title>Identification of key yeast species and microbe-microbe interactions impacting larval growth of Drosophila in the wild.</title>
        <authorList>
            <person name="Mure A."/>
            <person name="Sugiura Y."/>
            <person name="Maeda R."/>
            <person name="Honda K."/>
            <person name="Sakurai N."/>
            <person name="Takahashi Y."/>
            <person name="Watada M."/>
            <person name="Katoh T."/>
            <person name="Gotoh A."/>
            <person name="Gotoh Y."/>
            <person name="Taniguchi I."/>
            <person name="Nakamura K."/>
            <person name="Hayashi T."/>
            <person name="Katayama T."/>
            <person name="Uemura T."/>
            <person name="Hattori Y."/>
        </authorList>
    </citation>
    <scope>NUCLEOTIDE SEQUENCE [LARGE SCALE GENOMIC DNA]</scope>
    <source>
        <strain evidence="4 5">SB-73</strain>
    </source>
</reference>
<dbReference type="GO" id="GO:0006412">
    <property type="term" value="P:translation"/>
    <property type="evidence" value="ECO:0007669"/>
    <property type="project" value="InterPro"/>
</dbReference>